<dbReference type="GO" id="GO:0003700">
    <property type="term" value="F:DNA-binding transcription factor activity"/>
    <property type="evidence" value="ECO:0007669"/>
    <property type="project" value="InterPro"/>
</dbReference>
<evidence type="ECO:0000256" key="1">
    <source>
        <dbReference type="ARBA" id="ARBA00009437"/>
    </source>
</evidence>
<organism evidence="6 7">
    <name type="scientific">Marinobacter adhaerens (strain DSM 23420 / HP15)</name>
    <dbReference type="NCBI Taxonomy" id="225937"/>
    <lineage>
        <taxon>Bacteria</taxon>
        <taxon>Pseudomonadati</taxon>
        <taxon>Pseudomonadota</taxon>
        <taxon>Gammaproteobacteria</taxon>
        <taxon>Pseudomonadales</taxon>
        <taxon>Marinobacteraceae</taxon>
        <taxon>Marinobacter</taxon>
    </lineage>
</organism>
<feature type="domain" description="HTH lysR-type" evidence="5">
    <location>
        <begin position="1"/>
        <end position="62"/>
    </location>
</feature>
<keyword evidence="3" id="KW-0238">DNA-binding</keyword>
<dbReference type="PROSITE" id="PS50931">
    <property type="entry name" value="HTH_LYSR"/>
    <property type="match status" value="1"/>
</dbReference>
<dbReference type="InterPro" id="IPR058163">
    <property type="entry name" value="LysR-type_TF_proteobact-type"/>
</dbReference>
<evidence type="ECO:0000259" key="5">
    <source>
        <dbReference type="PROSITE" id="PS50931"/>
    </source>
</evidence>
<dbReference type="InterPro" id="IPR005119">
    <property type="entry name" value="LysR_subst-bd"/>
</dbReference>
<reference evidence="7" key="2">
    <citation type="submission" date="2010-02" db="EMBL/GenBank/DDBJ databases">
        <title>Complete genome sequence of Marinobacter adhaerens type strain (HP15).</title>
        <authorList>
            <person name="Gaerdes A.A.M."/>
            <person name="Kaeppel E."/>
            <person name="Shezad A."/>
            <person name="Seebah S."/>
            <person name="Teeling H."/>
            <person name="Yarza P."/>
            <person name="Gloeckner F.O."/>
            <person name="Ullrich M.S."/>
        </authorList>
    </citation>
    <scope>NUCLEOTIDE SEQUENCE [LARGE SCALE GENOMIC DNA]</scope>
    <source>
        <strain evidence="7">DSM 23420 / HP15</strain>
    </source>
</reference>
<evidence type="ECO:0000256" key="3">
    <source>
        <dbReference type="ARBA" id="ARBA00023125"/>
    </source>
</evidence>
<dbReference type="STRING" id="225937.HP15_2718"/>
<keyword evidence="4" id="KW-0804">Transcription</keyword>
<proteinExistence type="inferred from homology"/>
<dbReference type="Pfam" id="PF03466">
    <property type="entry name" value="LysR_substrate"/>
    <property type="match status" value="1"/>
</dbReference>
<reference evidence="6 7" key="1">
    <citation type="journal article" date="2010" name="Stand. Genomic Sci.">
        <title>Complete genome sequence of Marinobacter adhaerens type strain (HP15), a diatom-interacting marine microorganism.</title>
        <authorList>
            <person name="Gardes A."/>
            <person name="Kaeppel E."/>
            <person name="Shehzad A."/>
            <person name="Seebah S."/>
            <person name="Teeling H."/>
            <person name="Yarza P."/>
            <person name="Glockner F.O."/>
            <person name="Grossart H.P."/>
            <person name="Ullrich M.S."/>
        </authorList>
    </citation>
    <scope>NUCLEOTIDE SEQUENCE [LARGE SCALE GENOMIC DNA]</scope>
    <source>
        <strain evidence="7">DSM 23420 / HP15</strain>
    </source>
</reference>
<sequence>MKMKSRSDDLHFLLSVVDSGSFSGAAEQLEVSVTRVSRAVTRLEASLNTTLLNRTTRKVALTEEGHLFVETVRGGLAALEEAEEQLAIRKQRPAGRLRVDAANPFLLHQIVPHVREFRAAYPDIELELTASDQIVDLLERRIDIAIRIGPLDDSTLHARVLGRSPLSVVASPEYLKRKGDCDSPADLQEHDIIGFTAPESLNFWHLGEGMRVRPTIRASSGEAVRQLCLQGNGIAYLSRFMIAEDLGKGSLVEMLDDYVARPNPRELVNAVYYRNTTLASRIQVFLDFFTHRWRSL</sequence>
<dbReference type="Gene3D" id="1.10.10.10">
    <property type="entry name" value="Winged helix-like DNA-binding domain superfamily/Winged helix DNA-binding domain"/>
    <property type="match status" value="1"/>
</dbReference>
<dbReference type="InterPro" id="IPR036388">
    <property type="entry name" value="WH-like_DNA-bd_sf"/>
</dbReference>
<dbReference type="PATRIC" id="fig|225937.3.peg.2746"/>
<dbReference type="SUPFAM" id="SSF46785">
    <property type="entry name" value="Winged helix' DNA-binding domain"/>
    <property type="match status" value="1"/>
</dbReference>
<name>E4PKK6_MARAH</name>
<dbReference type="InterPro" id="IPR000847">
    <property type="entry name" value="LysR_HTH_N"/>
</dbReference>
<accession>E4PKK6</accession>
<dbReference type="FunFam" id="1.10.10.10:FF:000001">
    <property type="entry name" value="LysR family transcriptional regulator"/>
    <property type="match status" value="1"/>
</dbReference>
<keyword evidence="2" id="KW-0805">Transcription regulation</keyword>
<dbReference type="eggNOG" id="COG0583">
    <property type="taxonomic scope" value="Bacteria"/>
</dbReference>
<dbReference type="Gene3D" id="3.40.190.10">
    <property type="entry name" value="Periplasmic binding protein-like II"/>
    <property type="match status" value="2"/>
</dbReference>
<comment type="similarity">
    <text evidence="1">Belongs to the LysR transcriptional regulatory family.</text>
</comment>
<dbReference type="InterPro" id="IPR036390">
    <property type="entry name" value="WH_DNA-bd_sf"/>
</dbReference>
<evidence type="ECO:0000313" key="6">
    <source>
        <dbReference type="EMBL" id="ADP98482.1"/>
    </source>
</evidence>
<dbReference type="HOGENOM" id="CLU_039613_16_0_6"/>
<dbReference type="KEGG" id="mad:HP15_2718"/>
<dbReference type="Proteomes" id="UP000007077">
    <property type="component" value="Chromosome"/>
</dbReference>
<dbReference type="EMBL" id="CP001978">
    <property type="protein sequence ID" value="ADP98482.1"/>
    <property type="molecule type" value="Genomic_DNA"/>
</dbReference>
<dbReference type="PANTHER" id="PTHR30537">
    <property type="entry name" value="HTH-TYPE TRANSCRIPTIONAL REGULATOR"/>
    <property type="match status" value="1"/>
</dbReference>
<protein>
    <submittedName>
        <fullName evidence="6">Transcriptional regulator, LysR family protein</fullName>
    </submittedName>
</protein>
<dbReference type="Pfam" id="PF00126">
    <property type="entry name" value="HTH_1"/>
    <property type="match status" value="1"/>
</dbReference>
<evidence type="ECO:0000256" key="4">
    <source>
        <dbReference type="ARBA" id="ARBA00023163"/>
    </source>
</evidence>
<dbReference type="GO" id="GO:0043565">
    <property type="term" value="F:sequence-specific DNA binding"/>
    <property type="evidence" value="ECO:0007669"/>
    <property type="project" value="TreeGrafter"/>
</dbReference>
<gene>
    <name evidence="6" type="ordered locus">HP15_2718</name>
</gene>
<dbReference type="GO" id="GO:0006351">
    <property type="term" value="P:DNA-templated transcription"/>
    <property type="evidence" value="ECO:0007669"/>
    <property type="project" value="TreeGrafter"/>
</dbReference>
<evidence type="ECO:0000313" key="7">
    <source>
        <dbReference type="Proteomes" id="UP000007077"/>
    </source>
</evidence>
<evidence type="ECO:0000256" key="2">
    <source>
        <dbReference type="ARBA" id="ARBA00023015"/>
    </source>
</evidence>
<dbReference type="AlphaFoldDB" id="E4PKK6"/>
<dbReference type="SUPFAM" id="SSF53850">
    <property type="entry name" value="Periplasmic binding protein-like II"/>
    <property type="match status" value="1"/>
</dbReference>
<dbReference type="PANTHER" id="PTHR30537:SF20">
    <property type="entry name" value="TRANSCRIPTIONAL REGULATORY PROTEIN"/>
    <property type="match status" value="1"/>
</dbReference>